<proteinExistence type="inferred from homology"/>
<dbReference type="SUPFAM" id="SSF49764">
    <property type="entry name" value="HSP20-like chaperones"/>
    <property type="match status" value="1"/>
</dbReference>
<evidence type="ECO:0000256" key="1">
    <source>
        <dbReference type="PROSITE-ProRule" id="PRU00285"/>
    </source>
</evidence>
<dbReference type="PROSITE" id="PS01031">
    <property type="entry name" value="SHSP"/>
    <property type="match status" value="1"/>
</dbReference>
<dbReference type="InterPro" id="IPR031107">
    <property type="entry name" value="Small_HSP"/>
</dbReference>
<comment type="caution">
    <text evidence="5">The sequence shown here is derived from an EMBL/GenBank/DDBJ whole genome shotgun (WGS) entry which is preliminary data.</text>
</comment>
<evidence type="ECO:0000313" key="5">
    <source>
        <dbReference type="EMBL" id="NIR76185.1"/>
    </source>
</evidence>
<comment type="similarity">
    <text evidence="1 2">Belongs to the small heat shock protein (HSP20) family.</text>
</comment>
<feature type="domain" description="SHSP" evidence="4">
    <location>
        <begin position="26"/>
        <end position="129"/>
    </location>
</feature>
<dbReference type="AlphaFoldDB" id="A0AAE5CCV4"/>
<dbReference type="CDD" id="cd06464">
    <property type="entry name" value="ACD_sHsps-like"/>
    <property type="match status" value="1"/>
</dbReference>
<reference evidence="5 6" key="1">
    <citation type="submission" date="2020-01" db="EMBL/GenBank/DDBJ databases">
        <title>Genomes assembled from Gulf of Kutch pelagic sediment metagenomes.</title>
        <authorList>
            <person name="Chandrashekar M."/>
            <person name="Mahajan M.S."/>
            <person name="Dave K.J."/>
            <person name="Vatsa P."/>
            <person name="Nathani N.M."/>
        </authorList>
    </citation>
    <scope>NUCLEOTIDE SEQUENCE [LARGE SCALE GENOMIC DNA]</scope>
    <source>
        <strain evidence="5">KS3-K002</strain>
    </source>
</reference>
<accession>A0AAE5CCV4</accession>
<dbReference type="InterPro" id="IPR002068">
    <property type="entry name" value="A-crystallin/Hsp20_dom"/>
</dbReference>
<dbReference type="EMBL" id="JAACAK010000114">
    <property type="protein sequence ID" value="NIR76185.1"/>
    <property type="molecule type" value="Genomic_DNA"/>
</dbReference>
<evidence type="ECO:0000259" key="4">
    <source>
        <dbReference type="PROSITE" id="PS01031"/>
    </source>
</evidence>
<protein>
    <submittedName>
        <fullName evidence="5">Hsp20/alpha crystallin family protein</fullName>
    </submittedName>
</protein>
<dbReference type="Pfam" id="PF00011">
    <property type="entry name" value="HSP20"/>
    <property type="match status" value="1"/>
</dbReference>
<dbReference type="Gene3D" id="2.60.40.790">
    <property type="match status" value="1"/>
</dbReference>
<evidence type="ECO:0000313" key="6">
    <source>
        <dbReference type="Proteomes" id="UP000702544"/>
    </source>
</evidence>
<dbReference type="InterPro" id="IPR008978">
    <property type="entry name" value="HSP20-like_chaperone"/>
</dbReference>
<gene>
    <name evidence="5" type="ORF">GWO12_13905</name>
</gene>
<name>A0AAE5CCV4_9BACT</name>
<evidence type="ECO:0000256" key="2">
    <source>
        <dbReference type="RuleBase" id="RU003616"/>
    </source>
</evidence>
<sequence length="129" mass="14728">MNGERDELRDVESTVSPKEQRAEHFRRRNFVRPNVDIYSTESDMVVVGDLPGVHKSDLDITIERDDLVIEAPVAGRAEAESALPWGYYRRFRLRTNFDRDRISAHMEGGVLTVTLPKAASEKTRKVSVE</sequence>
<dbReference type="Proteomes" id="UP000702544">
    <property type="component" value="Unassembled WGS sequence"/>
</dbReference>
<dbReference type="PANTHER" id="PTHR11527">
    <property type="entry name" value="HEAT-SHOCK PROTEIN 20 FAMILY MEMBER"/>
    <property type="match status" value="1"/>
</dbReference>
<feature type="region of interest" description="Disordered" evidence="3">
    <location>
        <begin position="1"/>
        <end position="23"/>
    </location>
</feature>
<organism evidence="5 6">
    <name type="scientific">Candidatus Kutchimonas denitrificans</name>
    <dbReference type="NCBI Taxonomy" id="3056748"/>
    <lineage>
        <taxon>Bacteria</taxon>
        <taxon>Pseudomonadati</taxon>
        <taxon>Gemmatimonadota</taxon>
        <taxon>Gemmatimonadia</taxon>
        <taxon>Candidatus Palauibacterales</taxon>
        <taxon>Candidatus Palauibacteraceae</taxon>
        <taxon>Candidatus Kutchimonas</taxon>
    </lineage>
</organism>
<evidence type="ECO:0000256" key="3">
    <source>
        <dbReference type="SAM" id="MobiDB-lite"/>
    </source>
</evidence>